<dbReference type="SMART" id="SM00859">
    <property type="entry name" value="Semialdhyde_dh"/>
    <property type="match status" value="1"/>
</dbReference>
<comment type="catalytic activity">
    <reaction evidence="6 7">
        <text>N-acetyl-L-glutamate 5-semialdehyde + phosphate + NADP(+) = N-acetyl-L-glutamyl 5-phosphate + NADPH + H(+)</text>
        <dbReference type="Rhea" id="RHEA:21588"/>
        <dbReference type="ChEBI" id="CHEBI:15378"/>
        <dbReference type="ChEBI" id="CHEBI:29123"/>
        <dbReference type="ChEBI" id="CHEBI:43474"/>
        <dbReference type="ChEBI" id="CHEBI:57783"/>
        <dbReference type="ChEBI" id="CHEBI:57936"/>
        <dbReference type="ChEBI" id="CHEBI:58349"/>
        <dbReference type="EC" id="1.2.1.38"/>
    </reaction>
</comment>
<dbReference type="InterPro" id="IPR050085">
    <property type="entry name" value="AGPR"/>
</dbReference>
<comment type="subcellular location">
    <subcellularLocation>
        <location evidence="7">Cytoplasm</location>
    </subcellularLocation>
</comment>
<dbReference type="Pfam" id="PF01118">
    <property type="entry name" value="Semialdhyde_dh"/>
    <property type="match status" value="1"/>
</dbReference>
<dbReference type="EMBL" id="NDHY01000005">
    <property type="protein sequence ID" value="RII00272.1"/>
    <property type="molecule type" value="Genomic_DNA"/>
</dbReference>
<proteinExistence type="inferred from homology"/>
<dbReference type="Proteomes" id="UP000266287">
    <property type="component" value="Unassembled WGS sequence"/>
</dbReference>
<dbReference type="GO" id="GO:0006526">
    <property type="term" value="P:L-arginine biosynthetic process"/>
    <property type="evidence" value="ECO:0007669"/>
    <property type="project" value="UniProtKB-UniRule"/>
</dbReference>
<organism evidence="10 11">
    <name type="scientific">candidate division NPL-UPA2 bacterium Unc8</name>
    <dbReference type="NCBI Taxonomy" id="1980939"/>
    <lineage>
        <taxon>Bacteria</taxon>
    </lineage>
</organism>
<dbReference type="InterPro" id="IPR058924">
    <property type="entry name" value="AGPR_dimerisation_dom"/>
</dbReference>
<dbReference type="FunFam" id="3.30.360.10:FF:000014">
    <property type="entry name" value="N-acetyl-gamma-glutamyl-phosphate reductase"/>
    <property type="match status" value="1"/>
</dbReference>
<evidence type="ECO:0000256" key="6">
    <source>
        <dbReference type="ARBA" id="ARBA00050557"/>
    </source>
</evidence>
<evidence type="ECO:0000256" key="1">
    <source>
        <dbReference type="ARBA" id="ARBA00004862"/>
    </source>
</evidence>
<dbReference type="PROSITE" id="PS01224">
    <property type="entry name" value="ARGC"/>
    <property type="match status" value="1"/>
</dbReference>
<gene>
    <name evidence="7" type="primary">argC</name>
    <name evidence="10" type="ORF">B9J77_03020</name>
</gene>
<accession>A0A399FYG2</accession>
<evidence type="ECO:0000313" key="10">
    <source>
        <dbReference type="EMBL" id="RII00272.1"/>
    </source>
</evidence>
<evidence type="ECO:0000256" key="2">
    <source>
        <dbReference type="ARBA" id="ARBA00022571"/>
    </source>
</evidence>
<evidence type="ECO:0000313" key="11">
    <source>
        <dbReference type="Proteomes" id="UP000266287"/>
    </source>
</evidence>
<dbReference type="InterPro" id="IPR023013">
    <property type="entry name" value="AGPR_AS"/>
</dbReference>
<dbReference type="SUPFAM" id="SSF55347">
    <property type="entry name" value="Glyceraldehyde-3-phosphate dehydrogenase-like, C-terminal domain"/>
    <property type="match status" value="1"/>
</dbReference>
<dbReference type="CDD" id="cd17895">
    <property type="entry name" value="AGPR_1_N"/>
    <property type="match status" value="1"/>
</dbReference>
<keyword evidence="3 7" id="KW-0028">Amino-acid biosynthesis</keyword>
<evidence type="ECO:0000259" key="9">
    <source>
        <dbReference type="SMART" id="SM00859"/>
    </source>
</evidence>
<dbReference type="NCBIfam" id="TIGR01850">
    <property type="entry name" value="argC"/>
    <property type="match status" value="1"/>
</dbReference>
<keyword evidence="4 7" id="KW-0521">NADP</keyword>
<evidence type="ECO:0000256" key="5">
    <source>
        <dbReference type="ARBA" id="ARBA00023002"/>
    </source>
</evidence>
<dbReference type="Gene3D" id="3.40.50.720">
    <property type="entry name" value="NAD(P)-binding Rossmann-like Domain"/>
    <property type="match status" value="1"/>
</dbReference>
<dbReference type="UniPathway" id="UPA00068">
    <property type="reaction ID" value="UER00108"/>
</dbReference>
<dbReference type="InterPro" id="IPR036291">
    <property type="entry name" value="NAD(P)-bd_dom_sf"/>
</dbReference>
<comment type="function">
    <text evidence="7">Catalyzes the NADPH-dependent reduction of N-acetyl-5-glutamyl phosphate to yield N-acetyl-L-glutamate 5-semialdehyde.</text>
</comment>
<dbReference type="AlphaFoldDB" id="A0A399FYG2"/>
<evidence type="ECO:0000256" key="8">
    <source>
        <dbReference type="PROSITE-ProRule" id="PRU10010"/>
    </source>
</evidence>
<dbReference type="InterPro" id="IPR000534">
    <property type="entry name" value="Semialdehyde_DH_NAD-bd"/>
</dbReference>
<dbReference type="EC" id="1.2.1.38" evidence="7"/>
<comment type="similarity">
    <text evidence="7">Belongs to the NAGSA dehydrogenase family. Type 1 subfamily.</text>
</comment>
<comment type="caution">
    <text evidence="10">The sequence shown here is derived from an EMBL/GenBank/DDBJ whole genome shotgun (WGS) entry which is preliminary data.</text>
</comment>
<feature type="domain" description="Semialdehyde dehydrogenase NAD-binding" evidence="9">
    <location>
        <begin position="3"/>
        <end position="143"/>
    </location>
</feature>
<dbReference type="InterPro" id="IPR000706">
    <property type="entry name" value="AGPR_type-1"/>
</dbReference>
<dbReference type="PANTHER" id="PTHR32338:SF10">
    <property type="entry name" value="N-ACETYL-GAMMA-GLUTAMYL-PHOSPHATE REDUCTASE, CHLOROPLASTIC-RELATED"/>
    <property type="match status" value="1"/>
</dbReference>
<keyword evidence="5 7" id="KW-0560">Oxidoreductase</keyword>
<dbReference type="GO" id="GO:0051287">
    <property type="term" value="F:NAD binding"/>
    <property type="evidence" value="ECO:0007669"/>
    <property type="project" value="InterPro"/>
</dbReference>
<reference evidence="10 11" key="1">
    <citation type="submission" date="2018-08" db="EMBL/GenBank/DDBJ databases">
        <title>Draft genome of candidate division NPL-UPA2 bacterium Unc8 that adapted to ultra-basic serpentinizing groundwater.</title>
        <authorList>
            <person name="Ishii S."/>
            <person name="Suzuki S."/>
            <person name="Nealson K.H."/>
        </authorList>
    </citation>
    <scope>NUCLEOTIDE SEQUENCE [LARGE SCALE GENOMIC DNA]</scope>
    <source>
        <strain evidence="10">Unc8</strain>
    </source>
</reference>
<keyword evidence="2 7" id="KW-0055">Arginine biosynthesis</keyword>
<dbReference type="GO" id="GO:0005737">
    <property type="term" value="C:cytoplasm"/>
    <property type="evidence" value="ECO:0007669"/>
    <property type="project" value="UniProtKB-SubCell"/>
</dbReference>
<dbReference type="Gene3D" id="3.30.360.10">
    <property type="entry name" value="Dihydrodipicolinate Reductase, domain 2"/>
    <property type="match status" value="1"/>
</dbReference>
<dbReference type="GO" id="GO:0070401">
    <property type="term" value="F:NADP+ binding"/>
    <property type="evidence" value="ECO:0007669"/>
    <property type="project" value="InterPro"/>
</dbReference>
<dbReference type="SUPFAM" id="SSF51735">
    <property type="entry name" value="NAD(P)-binding Rossmann-fold domains"/>
    <property type="match status" value="1"/>
</dbReference>
<keyword evidence="7" id="KW-0963">Cytoplasm</keyword>
<dbReference type="GO" id="GO:0003942">
    <property type="term" value="F:N-acetyl-gamma-glutamyl-phosphate reductase activity"/>
    <property type="evidence" value="ECO:0007669"/>
    <property type="project" value="UniProtKB-UniRule"/>
</dbReference>
<sequence length="346" mass="38581">MIKVGIIGATGYGGAELLRLLLSHPEVEVASLAAKMDRAREKIADIFPQLKGKTDLICNNLDMEKMAKVTDFIFLALPHKTSMKIAPWLLEADKRVIDLSADYRLQDGETYKKWYKVKHTSKHLLDEAVYGLPELYRNKIKDAALIANPGCYPTSVILGLAPLLSHNLIEHEEIIVDSKSGVSGAGRFAGDSFNFSEVAENFKAYKIMSHAHQPEMEEQLSKFCQGEVKVVFVPHLLPLKRGILSTIYGKLKKEARSSEVLRIYHKFYQNEPFVNVLDNELPEIRAISGTNYCQIGLHIDRSMKRIVIISALDNLIKGAAGQAIQNMNIMCGFNETEGLGLSTPIP</sequence>
<evidence type="ECO:0000256" key="3">
    <source>
        <dbReference type="ARBA" id="ARBA00022605"/>
    </source>
</evidence>
<comment type="pathway">
    <text evidence="1 7">Amino-acid biosynthesis; L-arginine biosynthesis; N(2)-acetyl-L-ornithine from L-glutamate: step 3/4.</text>
</comment>
<feature type="active site" evidence="7 8">
    <location>
        <position position="151"/>
    </location>
</feature>
<evidence type="ECO:0000256" key="7">
    <source>
        <dbReference type="HAMAP-Rule" id="MF_00150"/>
    </source>
</evidence>
<dbReference type="Pfam" id="PF22698">
    <property type="entry name" value="Semialdhyde_dhC_1"/>
    <property type="match status" value="1"/>
</dbReference>
<protein>
    <recommendedName>
        <fullName evidence="7">N-acetyl-gamma-glutamyl-phosphate reductase</fullName>
        <shortName evidence="7">AGPR</shortName>
        <ecNumber evidence="7">1.2.1.38</ecNumber>
    </recommendedName>
    <alternativeName>
        <fullName evidence="7">N-acetyl-glutamate semialdehyde dehydrogenase</fullName>
        <shortName evidence="7">NAGSA dehydrogenase</shortName>
    </alternativeName>
</protein>
<dbReference type="HAMAP" id="MF_00150">
    <property type="entry name" value="ArgC_type1"/>
    <property type="match status" value="1"/>
</dbReference>
<evidence type="ECO:0000256" key="4">
    <source>
        <dbReference type="ARBA" id="ARBA00022857"/>
    </source>
</evidence>
<dbReference type="CDD" id="cd23934">
    <property type="entry name" value="AGPR_1_C"/>
    <property type="match status" value="1"/>
</dbReference>
<name>A0A399FYG2_UNCN2</name>
<dbReference type="PANTHER" id="PTHR32338">
    <property type="entry name" value="N-ACETYL-GAMMA-GLUTAMYL-PHOSPHATE REDUCTASE, CHLOROPLASTIC-RELATED-RELATED"/>
    <property type="match status" value="1"/>
</dbReference>